<dbReference type="EMBL" id="SMRT01000021">
    <property type="protein sequence ID" value="TDF92353.1"/>
    <property type="molecule type" value="Genomic_DNA"/>
</dbReference>
<feature type="region of interest" description="Disordered" evidence="5">
    <location>
        <begin position="30"/>
        <end position="50"/>
    </location>
</feature>
<evidence type="ECO:0000256" key="1">
    <source>
        <dbReference type="ARBA" id="ARBA00004196"/>
    </source>
</evidence>
<evidence type="ECO:0000256" key="6">
    <source>
        <dbReference type="SAM" id="SignalP"/>
    </source>
</evidence>
<evidence type="ECO:0000256" key="5">
    <source>
        <dbReference type="SAM" id="MobiDB-lite"/>
    </source>
</evidence>
<dbReference type="OrthoDB" id="9795467at2"/>
<keyword evidence="3" id="KW-0813">Transport</keyword>
<reference evidence="7 8" key="1">
    <citation type="submission" date="2019-03" db="EMBL/GenBank/DDBJ databases">
        <title>This is whole genome sequence of Paenibacillus sp MS74 strain.</title>
        <authorList>
            <person name="Trinh H.N."/>
        </authorList>
    </citation>
    <scope>NUCLEOTIDE SEQUENCE [LARGE SCALE GENOMIC DNA]</scope>
    <source>
        <strain evidence="7 8">MS74</strain>
    </source>
</reference>
<evidence type="ECO:0000256" key="4">
    <source>
        <dbReference type="ARBA" id="ARBA00022729"/>
    </source>
</evidence>
<proteinExistence type="inferred from homology"/>
<keyword evidence="4 6" id="KW-0732">Signal</keyword>
<organism evidence="7 8">
    <name type="scientific">Paenibacillus piri</name>
    <dbReference type="NCBI Taxonomy" id="2547395"/>
    <lineage>
        <taxon>Bacteria</taxon>
        <taxon>Bacillati</taxon>
        <taxon>Bacillota</taxon>
        <taxon>Bacilli</taxon>
        <taxon>Bacillales</taxon>
        <taxon>Paenibacillaceae</taxon>
        <taxon>Paenibacillus</taxon>
    </lineage>
</organism>
<evidence type="ECO:0000256" key="3">
    <source>
        <dbReference type="ARBA" id="ARBA00022448"/>
    </source>
</evidence>
<keyword evidence="8" id="KW-1185">Reference proteome</keyword>
<dbReference type="AlphaFoldDB" id="A0A4R5KAU4"/>
<dbReference type="Pfam" id="PF13416">
    <property type="entry name" value="SBP_bac_8"/>
    <property type="match status" value="1"/>
</dbReference>
<protein>
    <submittedName>
        <fullName evidence="7">ABC transporter substrate-binding protein</fullName>
    </submittedName>
</protein>
<dbReference type="PANTHER" id="PTHR43649:SF31">
    <property type="entry name" value="SN-GLYCEROL-3-PHOSPHATE-BINDING PERIPLASMIC PROTEIN UGPB"/>
    <property type="match status" value="1"/>
</dbReference>
<dbReference type="RefSeq" id="WP_133235318.1">
    <property type="nucleotide sequence ID" value="NZ_SMRT01000021.1"/>
</dbReference>
<evidence type="ECO:0000256" key="2">
    <source>
        <dbReference type="ARBA" id="ARBA00008520"/>
    </source>
</evidence>
<accession>A0A4R5KAU4</accession>
<name>A0A4R5KAU4_9BACL</name>
<dbReference type="GO" id="GO:0030313">
    <property type="term" value="C:cell envelope"/>
    <property type="evidence" value="ECO:0007669"/>
    <property type="project" value="UniProtKB-SubCell"/>
</dbReference>
<dbReference type="PROSITE" id="PS51257">
    <property type="entry name" value="PROKAR_LIPOPROTEIN"/>
    <property type="match status" value="1"/>
</dbReference>
<dbReference type="SUPFAM" id="SSF53850">
    <property type="entry name" value="Periplasmic binding protein-like II"/>
    <property type="match status" value="1"/>
</dbReference>
<gene>
    <name evidence="7" type="ORF">E1757_30250</name>
</gene>
<comment type="subcellular location">
    <subcellularLocation>
        <location evidence="1">Cell envelope</location>
    </subcellularLocation>
</comment>
<evidence type="ECO:0000313" key="8">
    <source>
        <dbReference type="Proteomes" id="UP000295636"/>
    </source>
</evidence>
<dbReference type="Proteomes" id="UP000295636">
    <property type="component" value="Unassembled WGS sequence"/>
</dbReference>
<sequence>MWGKKKHGIMALLLTAVMLTGAACGGGDGSGGGGGNAAKEANGADKGGSSSGALKKVTFWHAMGGTNQKVVEQMVTDFNASQKNVQVEAIYQGTYDDLLSKLKASMGSKDSPTLVQMYEIGSRFMMDSKTTTQMQKFIDMDKYDLSQLEPNIVSYYTHSGKLDSMPFNTSNAILYCNKDLFKAAGLDPEKPPKTFDELQKSADAITKTGKASGANFAIYGWFMEQLLANQGAEYVNNSNGRSALATESTVNGDAGIKTLTWWKNLVDSKAAINLGRKTDDSKKAFSAGQVGMILESTASLKGLVDSAQGKFEVGTGFLPKPSDGKEGGVIVGGASLWIMNDRPDDEQKAAWDFVKYLASPKVQAYWHINTGYFPITKAAYEDQTVKDNMKKFPQFQTAVDQLHQTKSNSATQGAVIGVFPEARQIVEGAIEEVINNKKSPKEALDGASKEITSKIQQYNKTVKQ</sequence>
<dbReference type="InterPro" id="IPR006059">
    <property type="entry name" value="SBP"/>
</dbReference>
<feature type="chain" id="PRO_5038644562" evidence="6">
    <location>
        <begin position="23"/>
        <end position="464"/>
    </location>
</feature>
<feature type="signal peptide" evidence="6">
    <location>
        <begin position="1"/>
        <end position="22"/>
    </location>
</feature>
<comment type="caution">
    <text evidence="7">The sequence shown here is derived from an EMBL/GenBank/DDBJ whole genome shotgun (WGS) entry which is preliminary data.</text>
</comment>
<dbReference type="CDD" id="cd14748">
    <property type="entry name" value="PBP2_UgpB"/>
    <property type="match status" value="1"/>
</dbReference>
<evidence type="ECO:0000313" key="7">
    <source>
        <dbReference type="EMBL" id="TDF92353.1"/>
    </source>
</evidence>
<dbReference type="PANTHER" id="PTHR43649">
    <property type="entry name" value="ARABINOSE-BINDING PROTEIN-RELATED"/>
    <property type="match status" value="1"/>
</dbReference>
<comment type="similarity">
    <text evidence="2">Belongs to the bacterial solute-binding protein 1 family.</text>
</comment>
<dbReference type="Gene3D" id="3.40.190.10">
    <property type="entry name" value="Periplasmic binding protein-like II"/>
    <property type="match status" value="2"/>
</dbReference>
<dbReference type="InterPro" id="IPR050490">
    <property type="entry name" value="Bact_solute-bd_prot1"/>
</dbReference>